<dbReference type="EMBL" id="CP089291">
    <property type="protein sequence ID" value="UOF92652.1"/>
    <property type="molecule type" value="Genomic_DNA"/>
</dbReference>
<evidence type="ECO:0000313" key="2">
    <source>
        <dbReference type="EMBL" id="UOF92652.1"/>
    </source>
</evidence>
<evidence type="ECO:0000313" key="3">
    <source>
        <dbReference type="Proteomes" id="UP000830167"/>
    </source>
</evidence>
<organism evidence="2 3">
    <name type="scientific">Fodinisporobacter ferrooxydans</name>
    <dbReference type="NCBI Taxonomy" id="2901836"/>
    <lineage>
        <taxon>Bacteria</taxon>
        <taxon>Bacillati</taxon>
        <taxon>Bacillota</taxon>
        <taxon>Bacilli</taxon>
        <taxon>Bacillales</taxon>
        <taxon>Alicyclobacillaceae</taxon>
        <taxon>Fodinisporobacter</taxon>
    </lineage>
</organism>
<dbReference type="SUPFAM" id="SSF56281">
    <property type="entry name" value="Metallo-hydrolase/oxidoreductase"/>
    <property type="match status" value="1"/>
</dbReference>
<feature type="domain" description="Metallo-beta-lactamase" evidence="1">
    <location>
        <begin position="75"/>
        <end position="272"/>
    </location>
</feature>
<dbReference type="RefSeq" id="WP_347439323.1">
    <property type="nucleotide sequence ID" value="NZ_CP089291.1"/>
</dbReference>
<sequence length="314" mass="36641">MARKRYFNLDDVPHTKSIKHFQRWRKERRQKQKDFSFSVPHTDRVALEYLYSNKKDTTITWIGHSTFFIQSGGLNILTDPVWARRMGLDKRLTDPGIPLGQMPAIDVVVISHSHYDHLNFTTLRKLKGNPLYLVPEGLKQKMIKKGFPSVMELNWWSSHRIGDVEFTIVPAQHWTKRTIRDTNTSHWGGWLIDNAAFAKQANTEKQVIYFVGDTGYFRGFKEIGKRFSIDYALVPIGAYEPEWFMAPQHVNPEQAVQAFLDTQAKYFIPMHYGTFRLADDTPIEALERLDREWRRLGLGIDRLKKLKLGETITC</sequence>
<dbReference type="Gene3D" id="3.60.15.10">
    <property type="entry name" value="Ribonuclease Z/Hydroxyacylglutathione hydrolase-like"/>
    <property type="match status" value="1"/>
</dbReference>
<dbReference type="PIRSF" id="PIRSF038896">
    <property type="entry name" value="NAPE-PLD"/>
    <property type="match status" value="1"/>
</dbReference>
<proteinExistence type="predicted"/>
<accession>A0ABY4CQ75</accession>
<name>A0ABY4CQ75_9BACL</name>
<dbReference type="Pfam" id="PF12706">
    <property type="entry name" value="Lactamase_B_2"/>
    <property type="match status" value="1"/>
</dbReference>
<dbReference type="InterPro" id="IPR024884">
    <property type="entry name" value="NAPE-PLD"/>
</dbReference>
<dbReference type="InterPro" id="IPR036866">
    <property type="entry name" value="RibonucZ/Hydroxyglut_hydro"/>
</dbReference>
<dbReference type="PANTHER" id="PTHR15032:SF36">
    <property type="entry name" value="METALLO-BETA-LACTAMASE DOMAIN-CONTAINING PROTEIN"/>
    <property type="match status" value="1"/>
</dbReference>
<protein>
    <submittedName>
        <fullName evidence="2">MBL fold metallo-hydrolase</fullName>
    </submittedName>
</protein>
<gene>
    <name evidence="2" type="ORF">LSG31_11095</name>
</gene>
<keyword evidence="3" id="KW-1185">Reference proteome</keyword>
<reference evidence="2" key="1">
    <citation type="submission" date="2021-12" db="EMBL/GenBank/DDBJ databases">
        <title>Alicyclobacillaceae gen. nov., sp. nov., isolated from chalcocite enrichment system.</title>
        <authorList>
            <person name="Jiang Z."/>
        </authorList>
    </citation>
    <scope>NUCLEOTIDE SEQUENCE</scope>
    <source>
        <strain evidence="2">MYW30-H2</strain>
    </source>
</reference>
<evidence type="ECO:0000259" key="1">
    <source>
        <dbReference type="Pfam" id="PF12706"/>
    </source>
</evidence>
<dbReference type="PANTHER" id="PTHR15032">
    <property type="entry name" value="N-ACYL-PHOSPHATIDYLETHANOLAMINE-HYDROLYZING PHOSPHOLIPASE D"/>
    <property type="match status" value="1"/>
</dbReference>
<dbReference type="Proteomes" id="UP000830167">
    <property type="component" value="Chromosome"/>
</dbReference>
<dbReference type="InterPro" id="IPR001279">
    <property type="entry name" value="Metallo-B-lactamas"/>
</dbReference>